<evidence type="ECO:0000313" key="4">
    <source>
        <dbReference type="Proteomes" id="UP000297839"/>
    </source>
</evidence>
<sequence>MRHLFGFCAAIAILAVSRPAHALDCGALTKDDEILACVGDQLADADRELNATYVKLRANTSKESLELLTKAQRLWMSLRDADCEVEAGNYRGGSAYNSIYVACQRDKTRQRTLELKHFSQWPRR</sequence>
<dbReference type="Gene3D" id="1.20.1270.180">
    <property type="match status" value="1"/>
</dbReference>
<comment type="caution">
    <text evidence="3">The sequence shown here is derived from an EMBL/GenBank/DDBJ whole genome shotgun (WGS) entry which is preliminary data.</text>
</comment>
<feature type="domain" description="Lysozyme inhibitor LprI-like N-terminal" evidence="2">
    <location>
        <begin position="32"/>
        <end position="115"/>
    </location>
</feature>
<keyword evidence="1" id="KW-0732">Signal</keyword>
<gene>
    <name evidence="3" type="ORF">EZ216_14805</name>
</gene>
<keyword evidence="4" id="KW-1185">Reference proteome</keyword>
<dbReference type="PANTHER" id="PTHR39176">
    <property type="entry name" value="PERIPLASMIC PROTEIN-RELATED"/>
    <property type="match status" value="1"/>
</dbReference>
<proteinExistence type="predicted"/>
<dbReference type="Proteomes" id="UP000297839">
    <property type="component" value="Unassembled WGS sequence"/>
</dbReference>
<dbReference type="OrthoDB" id="7340239at2"/>
<dbReference type="RefSeq" id="WP_135250560.1">
    <property type="nucleotide sequence ID" value="NZ_SMLK01000005.1"/>
</dbReference>
<feature type="chain" id="PRO_5021408595" evidence="1">
    <location>
        <begin position="23"/>
        <end position="124"/>
    </location>
</feature>
<name>A0A4Z0BJA0_9BURK</name>
<dbReference type="AlphaFoldDB" id="A0A4Z0BJA0"/>
<accession>A0A4Z0BJA0</accession>
<evidence type="ECO:0000313" key="3">
    <source>
        <dbReference type="EMBL" id="TFY98841.1"/>
    </source>
</evidence>
<dbReference type="InterPro" id="IPR009739">
    <property type="entry name" value="LprI-like_N"/>
</dbReference>
<evidence type="ECO:0000256" key="1">
    <source>
        <dbReference type="SAM" id="SignalP"/>
    </source>
</evidence>
<dbReference type="PANTHER" id="PTHR39176:SF1">
    <property type="entry name" value="PERIPLASMIC PROTEIN"/>
    <property type="match status" value="1"/>
</dbReference>
<organism evidence="3 4">
    <name type="scientific">Ramlibacter humi</name>
    <dbReference type="NCBI Taxonomy" id="2530451"/>
    <lineage>
        <taxon>Bacteria</taxon>
        <taxon>Pseudomonadati</taxon>
        <taxon>Pseudomonadota</taxon>
        <taxon>Betaproteobacteria</taxon>
        <taxon>Burkholderiales</taxon>
        <taxon>Comamonadaceae</taxon>
        <taxon>Ramlibacter</taxon>
    </lineage>
</organism>
<evidence type="ECO:0000259" key="2">
    <source>
        <dbReference type="Pfam" id="PF07007"/>
    </source>
</evidence>
<dbReference type="Pfam" id="PF07007">
    <property type="entry name" value="LprI"/>
    <property type="match status" value="1"/>
</dbReference>
<dbReference type="EMBL" id="SMLK01000005">
    <property type="protein sequence ID" value="TFY98841.1"/>
    <property type="molecule type" value="Genomic_DNA"/>
</dbReference>
<reference evidence="3 4" key="1">
    <citation type="submission" date="2019-03" db="EMBL/GenBank/DDBJ databases">
        <title>Ramlibacter sp. 18x22-1, whole genome shotgun sequence.</title>
        <authorList>
            <person name="Zhang X."/>
            <person name="Feng G."/>
            <person name="Zhu H."/>
        </authorList>
    </citation>
    <scope>NUCLEOTIDE SEQUENCE [LARGE SCALE GENOMIC DNA]</scope>
    <source>
        <strain evidence="3 4">18x22-1</strain>
    </source>
</reference>
<feature type="signal peptide" evidence="1">
    <location>
        <begin position="1"/>
        <end position="22"/>
    </location>
</feature>
<protein>
    <submittedName>
        <fullName evidence="3">DUF1311 domain-containing protein</fullName>
    </submittedName>
</protein>